<evidence type="ECO:0000313" key="2">
    <source>
        <dbReference type="Proteomes" id="UP000694941"/>
    </source>
</evidence>
<sequence length="242" mass="27045">MELHESLPAVFQNCDFPVFLPIIPQLAYYLLTYINVKDIWTSLLLCLSALTDKLPLFVPYAEMTEKVMAIAGLAIMEEAKLIFLKVLDALQLRMVLDSALNLLPFTKGEKPIVIILKATAARLKKIQNLEEILEERCGDAIGHPSSVHSIQAVKSVDRDDSETSEIGSCGSVSEEDSDWDSWNDDSNKEHLAVVEVIQYFLLGIKDLKSSGKSTNNLICLEAALNLLENWEKKILLQLVTEI</sequence>
<organism evidence="2 3">
    <name type="scientific">Limulus polyphemus</name>
    <name type="common">Atlantic horseshoe crab</name>
    <dbReference type="NCBI Taxonomy" id="6850"/>
    <lineage>
        <taxon>Eukaryota</taxon>
        <taxon>Metazoa</taxon>
        <taxon>Ecdysozoa</taxon>
        <taxon>Arthropoda</taxon>
        <taxon>Chelicerata</taxon>
        <taxon>Merostomata</taxon>
        <taxon>Xiphosura</taxon>
        <taxon>Limulidae</taxon>
        <taxon>Limulus</taxon>
    </lineage>
</organism>
<reference evidence="3" key="1">
    <citation type="submission" date="2025-08" db="UniProtKB">
        <authorList>
            <consortium name="RefSeq"/>
        </authorList>
    </citation>
    <scope>IDENTIFICATION</scope>
    <source>
        <tissue evidence="3">Muscle</tissue>
    </source>
</reference>
<dbReference type="Proteomes" id="UP000694941">
    <property type="component" value="Unplaced"/>
</dbReference>
<dbReference type="RefSeq" id="XP_022255848.1">
    <property type="nucleotide sequence ID" value="XM_022400140.1"/>
</dbReference>
<accession>A0ABM1TIZ2</accession>
<dbReference type="GeneID" id="111088897"/>
<keyword evidence="2" id="KW-1185">Reference proteome</keyword>
<feature type="region of interest" description="Disordered" evidence="1">
    <location>
        <begin position="157"/>
        <end position="182"/>
    </location>
</feature>
<protein>
    <submittedName>
        <fullName evidence="3">Uncharacterized protein LOC111088897</fullName>
    </submittedName>
</protein>
<evidence type="ECO:0000256" key="1">
    <source>
        <dbReference type="SAM" id="MobiDB-lite"/>
    </source>
</evidence>
<evidence type="ECO:0000313" key="3">
    <source>
        <dbReference type="RefSeq" id="XP_022255848.1"/>
    </source>
</evidence>
<proteinExistence type="predicted"/>
<feature type="compositionally biased region" description="Acidic residues" evidence="1">
    <location>
        <begin position="173"/>
        <end position="182"/>
    </location>
</feature>
<gene>
    <name evidence="3" type="primary">LOC111088897</name>
</gene>
<name>A0ABM1TIZ2_LIMPO</name>